<dbReference type="RefSeq" id="WP_408085329.1">
    <property type="nucleotide sequence ID" value="NZ_JBELPZ010000011.1"/>
</dbReference>
<comment type="caution">
    <text evidence="2">The sequence shown here is derived from an EMBL/GenBank/DDBJ whole genome shotgun (WGS) entry which is preliminary data.</text>
</comment>
<evidence type="ECO:0008006" key="4">
    <source>
        <dbReference type="Google" id="ProtNLM"/>
    </source>
</evidence>
<gene>
    <name evidence="2" type="ORF">ABS766_11585</name>
</gene>
<sequence length="268" mass="30360">MKKILAILAIAIMPLTTLAQDFPGEKVTLLEGKQLKVKPMKASLQEYGYNNFYTDEALKKIYKKKSTSTPYDKLESRVFNFVSAIPYTNSIGANKYKLKIENEETGILYFDYDPRFSHSFPFEVIGGLVYPEGFFCEQLLEKRLPDGTQYFAFPFADGVEVSCLERKGPTAFLKINLPTSQKVASDIILRGLLLTFDDGSTFELPEQEVQHVARTIGGTLLSVMFAVKGDVDLQSFKNSKLTTIKLNKFERDFKEGMVLQEYINCVTE</sequence>
<feature type="chain" id="PRO_5046953471" description="GLPGLI family protein" evidence="1">
    <location>
        <begin position="20"/>
        <end position="268"/>
    </location>
</feature>
<organism evidence="2 3">
    <name type="scientific">Flavobacterium rhizosphaerae</name>
    <dbReference type="NCBI Taxonomy" id="3163298"/>
    <lineage>
        <taxon>Bacteria</taxon>
        <taxon>Pseudomonadati</taxon>
        <taxon>Bacteroidota</taxon>
        <taxon>Flavobacteriia</taxon>
        <taxon>Flavobacteriales</taxon>
        <taxon>Flavobacteriaceae</taxon>
        <taxon>Flavobacterium</taxon>
    </lineage>
</organism>
<feature type="signal peptide" evidence="1">
    <location>
        <begin position="1"/>
        <end position="19"/>
    </location>
</feature>
<keyword evidence="3" id="KW-1185">Reference proteome</keyword>
<evidence type="ECO:0000256" key="1">
    <source>
        <dbReference type="SAM" id="SignalP"/>
    </source>
</evidence>
<evidence type="ECO:0000313" key="2">
    <source>
        <dbReference type="EMBL" id="MFL9845062.1"/>
    </source>
</evidence>
<dbReference type="Proteomes" id="UP001629156">
    <property type="component" value="Unassembled WGS sequence"/>
</dbReference>
<keyword evidence="1" id="KW-0732">Signal</keyword>
<reference evidence="2 3" key="1">
    <citation type="submission" date="2024-06" db="EMBL/GenBank/DDBJ databases">
        <authorList>
            <person name="Kaempfer P."/>
            <person name="Viver T."/>
        </authorList>
    </citation>
    <scope>NUCLEOTIDE SEQUENCE [LARGE SCALE GENOMIC DNA]</scope>
    <source>
        <strain evidence="2 3">ST-119</strain>
    </source>
</reference>
<proteinExistence type="predicted"/>
<name>A0ABW8Z0C2_9FLAO</name>
<dbReference type="EMBL" id="JBELPZ010000011">
    <property type="protein sequence ID" value="MFL9845062.1"/>
    <property type="molecule type" value="Genomic_DNA"/>
</dbReference>
<evidence type="ECO:0000313" key="3">
    <source>
        <dbReference type="Proteomes" id="UP001629156"/>
    </source>
</evidence>
<protein>
    <recommendedName>
        <fullName evidence="4">GLPGLI family protein</fullName>
    </recommendedName>
</protein>
<accession>A0ABW8Z0C2</accession>